<protein>
    <recommendedName>
        <fullName evidence="1">Polysaccharide lyase 14 domain-containing protein</fullName>
    </recommendedName>
</protein>
<dbReference type="EMBL" id="PTJD01000004">
    <property type="protein sequence ID" value="PPK97238.1"/>
    <property type="molecule type" value="Genomic_DNA"/>
</dbReference>
<dbReference type="OrthoDB" id="7552220at2"/>
<gene>
    <name evidence="2" type="ORF">CLV92_10454</name>
</gene>
<dbReference type="Gene3D" id="2.60.120.200">
    <property type="match status" value="1"/>
</dbReference>
<proteinExistence type="predicted"/>
<feature type="domain" description="Polysaccharide lyase 14" evidence="1">
    <location>
        <begin position="74"/>
        <end position="262"/>
    </location>
</feature>
<reference evidence="2 3" key="1">
    <citation type="submission" date="2018-02" db="EMBL/GenBank/DDBJ databases">
        <title>Genomic Encyclopedia of Archaeal and Bacterial Type Strains, Phase II (KMG-II): from individual species to whole genera.</title>
        <authorList>
            <person name="Goeker M."/>
        </authorList>
    </citation>
    <scope>NUCLEOTIDE SEQUENCE [LARGE SCALE GENOMIC DNA]</scope>
    <source>
        <strain evidence="2 3">DSM 22857</strain>
    </source>
</reference>
<dbReference type="Pfam" id="PF21294">
    <property type="entry name" value="Polysacc_lyase_14"/>
    <property type="match status" value="1"/>
</dbReference>
<comment type="caution">
    <text evidence="2">The sequence shown here is derived from an EMBL/GenBank/DDBJ whole genome shotgun (WGS) entry which is preliminary data.</text>
</comment>
<dbReference type="Proteomes" id="UP000239485">
    <property type="component" value="Unassembled WGS sequence"/>
</dbReference>
<dbReference type="RefSeq" id="WP_104432081.1">
    <property type="nucleotide sequence ID" value="NZ_PTJD01000004.1"/>
</dbReference>
<evidence type="ECO:0000259" key="1">
    <source>
        <dbReference type="Pfam" id="PF21294"/>
    </source>
</evidence>
<accession>A0A2S6ISM9</accession>
<keyword evidence="3" id="KW-1185">Reference proteome</keyword>
<dbReference type="InterPro" id="IPR048958">
    <property type="entry name" value="Polysacc_lyase_14"/>
</dbReference>
<sequence length="279" mass="31494">MATWLAVGERITAWRNAPTVLWSTSFSPEPDSTWQEEAGVVVASRTNAEVVADGPEGRDDVLEVTFGEDGSRWGMDYRHSFEAMGLEPREEVWFSYDVYLDEDFEFIGDGKLGGLAGMGESVEPLEVSSGGEYDERSFSVRAMWRENRGVVMYLYARHGDGKDFDDEDNYGYGIFEEFTKADGSTDDVLRPGTWQRIEHRVKLNTPGRNDGVYEMWIDGHKGVSVTDVQYRTAEHPDLEVNAVLSSWFFGGGKDQFPTRVNTAWTDDWALTDGYLGIRD</sequence>
<evidence type="ECO:0000313" key="2">
    <source>
        <dbReference type="EMBL" id="PPK97238.1"/>
    </source>
</evidence>
<name>A0A2S6ISM9_9ACTN</name>
<dbReference type="AlphaFoldDB" id="A0A2S6ISM9"/>
<dbReference type="PANTHER" id="PTHR40124">
    <property type="match status" value="1"/>
</dbReference>
<evidence type="ECO:0000313" key="3">
    <source>
        <dbReference type="Proteomes" id="UP000239485"/>
    </source>
</evidence>
<dbReference type="PANTHER" id="PTHR40124:SF1">
    <property type="entry name" value="DISAGGREGATASE RELATED REPEAT PROTEIN"/>
    <property type="match status" value="1"/>
</dbReference>
<organism evidence="2 3">
    <name type="scientific">Kineococcus xinjiangensis</name>
    <dbReference type="NCBI Taxonomy" id="512762"/>
    <lineage>
        <taxon>Bacteria</taxon>
        <taxon>Bacillati</taxon>
        <taxon>Actinomycetota</taxon>
        <taxon>Actinomycetes</taxon>
        <taxon>Kineosporiales</taxon>
        <taxon>Kineosporiaceae</taxon>
        <taxon>Kineococcus</taxon>
    </lineage>
</organism>